<comment type="similarity">
    <text evidence="1">Belongs to the YoeB family.</text>
</comment>
<evidence type="ECO:0000313" key="9">
    <source>
        <dbReference type="Proteomes" id="UP000194218"/>
    </source>
</evidence>
<name>A0A1W7CVH0_9ACTN</name>
<proteinExistence type="inferred from homology"/>
<evidence type="ECO:0000256" key="3">
    <source>
        <dbReference type="ARBA" id="ARBA00022722"/>
    </source>
</evidence>
<dbReference type="PANTHER" id="PTHR38039">
    <property type="entry name" value="TOXIN YOEB"/>
    <property type="match status" value="1"/>
</dbReference>
<keyword evidence="4" id="KW-0255">Endonuclease</keyword>
<protein>
    <recommendedName>
        <fullName evidence="7">Endoribonuclease YoeB</fullName>
    </recommendedName>
    <alternativeName>
        <fullName evidence="6">Putative mRNA interferase YoeB</fullName>
    </alternativeName>
</protein>
<evidence type="ECO:0000256" key="6">
    <source>
        <dbReference type="ARBA" id="ARBA00030388"/>
    </source>
</evidence>
<keyword evidence="5" id="KW-0378">Hydrolase</keyword>
<dbReference type="KEGG" id="smao:CAG99_08065"/>
<dbReference type="GO" id="GO:0045892">
    <property type="term" value="P:negative regulation of DNA-templated transcription"/>
    <property type="evidence" value="ECO:0007669"/>
    <property type="project" value="TreeGrafter"/>
</dbReference>
<organism evidence="8 9">
    <name type="scientific">Streptomyces marincola</name>
    <dbReference type="NCBI Taxonomy" id="2878388"/>
    <lineage>
        <taxon>Bacteria</taxon>
        <taxon>Bacillati</taxon>
        <taxon>Actinomycetota</taxon>
        <taxon>Actinomycetes</taxon>
        <taxon>Kitasatosporales</taxon>
        <taxon>Streptomycetaceae</taxon>
        <taxon>Streptomyces</taxon>
    </lineage>
</organism>
<dbReference type="NCBIfam" id="TIGR02116">
    <property type="entry name" value="toxin_Txe_YoeB"/>
    <property type="match status" value="1"/>
</dbReference>
<evidence type="ECO:0000256" key="2">
    <source>
        <dbReference type="ARBA" id="ARBA00022649"/>
    </source>
</evidence>
<dbReference type="InterPro" id="IPR035093">
    <property type="entry name" value="RelE/ParE_toxin_dom_sf"/>
</dbReference>
<dbReference type="SUPFAM" id="SSF143011">
    <property type="entry name" value="RelE-like"/>
    <property type="match status" value="1"/>
</dbReference>
<dbReference type="Proteomes" id="UP000194218">
    <property type="component" value="Chromosome"/>
</dbReference>
<dbReference type="GO" id="GO:0016787">
    <property type="term" value="F:hydrolase activity"/>
    <property type="evidence" value="ECO:0007669"/>
    <property type="project" value="UniProtKB-KW"/>
</dbReference>
<evidence type="ECO:0000256" key="1">
    <source>
        <dbReference type="ARBA" id="ARBA00008172"/>
    </source>
</evidence>
<keyword evidence="2" id="KW-1277">Toxin-antitoxin system</keyword>
<evidence type="ECO:0000256" key="4">
    <source>
        <dbReference type="ARBA" id="ARBA00022759"/>
    </source>
</evidence>
<dbReference type="GO" id="GO:0004519">
    <property type="term" value="F:endonuclease activity"/>
    <property type="evidence" value="ECO:0007669"/>
    <property type="project" value="UniProtKB-KW"/>
</dbReference>
<dbReference type="Pfam" id="PF06769">
    <property type="entry name" value="YoeB_toxin"/>
    <property type="match status" value="1"/>
</dbReference>
<dbReference type="InterPro" id="IPR009614">
    <property type="entry name" value="YoeB_toxin"/>
</dbReference>
<dbReference type="AlphaFoldDB" id="A0A1W7CVH0"/>
<evidence type="ECO:0000256" key="7">
    <source>
        <dbReference type="ARBA" id="ARBA00050056"/>
    </source>
</evidence>
<accession>A0A1W7CVH0</accession>
<dbReference type="OrthoDB" id="9801102at2"/>
<dbReference type="PANTHER" id="PTHR38039:SF1">
    <property type="entry name" value="TOXIN YOEB"/>
    <property type="match status" value="1"/>
</dbReference>
<dbReference type="Gene3D" id="3.30.2310.20">
    <property type="entry name" value="RelE-like"/>
    <property type="match status" value="1"/>
</dbReference>
<dbReference type="GO" id="GO:0006401">
    <property type="term" value="P:RNA catabolic process"/>
    <property type="evidence" value="ECO:0007669"/>
    <property type="project" value="InterPro"/>
</dbReference>
<sequence>MRLVFEDGGWEDRTSWLTDDRKVLARINKLIEDVLRNPFTGTGEPEPLTYHLPGAQSRRIDDAHRLVRLVTDRQIIILAARYHY</sequence>
<dbReference type="EMBL" id="CP021121">
    <property type="protein sequence ID" value="ARQ68823.1"/>
    <property type="molecule type" value="Genomic_DNA"/>
</dbReference>
<gene>
    <name evidence="8" type="ORF">CAG99_08065</name>
</gene>
<evidence type="ECO:0000256" key="5">
    <source>
        <dbReference type="ARBA" id="ARBA00022801"/>
    </source>
</evidence>
<keyword evidence="3" id="KW-0540">Nuclease</keyword>
<reference evidence="8 9" key="1">
    <citation type="submission" date="2017-05" db="EMBL/GenBank/DDBJ databases">
        <title>Complete genome sequence of Streptomyces sp. SCSIO 03032 revealed the diverse biosynthetic pathways for its bioactive secondary metabolites.</title>
        <authorList>
            <person name="Ma L."/>
            <person name="Zhu Y."/>
            <person name="Zhang W."/>
            <person name="Zhang G."/>
            <person name="Tian X."/>
            <person name="Zhang S."/>
            <person name="Zhang C."/>
        </authorList>
    </citation>
    <scope>NUCLEOTIDE SEQUENCE [LARGE SCALE GENOMIC DNA]</scope>
    <source>
        <strain evidence="8 9">SCSIO 03032</strain>
    </source>
</reference>
<evidence type="ECO:0000313" key="8">
    <source>
        <dbReference type="EMBL" id="ARQ68823.1"/>
    </source>
</evidence>
<keyword evidence="9" id="KW-1185">Reference proteome</keyword>
<dbReference type="RefSeq" id="WP_086158326.1">
    <property type="nucleotide sequence ID" value="NZ_CP021121.1"/>
</dbReference>